<feature type="region of interest" description="Disordered" evidence="1">
    <location>
        <begin position="1"/>
        <end position="52"/>
    </location>
</feature>
<proteinExistence type="predicted"/>
<name>W7EQL7_BIPV3</name>
<evidence type="ECO:0000256" key="1">
    <source>
        <dbReference type="SAM" id="MobiDB-lite"/>
    </source>
</evidence>
<gene>
    <name evidence="2" type="ORF">COCVIDRAFT_14844</name>
</gene>
<protein>
    <recommendedName>
        <fullName evidence="4">BZIP domain-containing protein</fullName>
    </recommendedName>
</protein>
<reference evidence="2 3" key="1">
    <citation type="journal article" date="2013" name="PLoS Genet.">
        <title>Comparative genome structure, secondary metabolite, and effector coding capacity across Cochliobolus pathogens.</title>
        <authorList>
            <person name="Condon B.J."/>
            <person name="Leng Y."/>
            <person name="Wu D."/>
            <person name="Bushley K.E."/>
            <person name="Ohm R.A."/>
            <person name="Otillar R."/>
            <person name="Martin J."/>
            <person name="Schackwitz W."/>
            <person name="Grimwood J."/>
            <person name="MohdZainudin N."/>
            <person name="Xue C."/>
            <person name="Wang R."/>
            <person name="Manning V.A."/>
            <person name="Dhillon B."/>
            <person name="Tu Z.J."/>
            <person name="Steffenson B.J."/>
            <person name="Salamov A."/>
            <person name="Sun H."/>
            <person name="Lowry S."/>
            <person name="LaButti K."/>
            <person name="Han J."/>
            <person name="Copeland A."/>
            <person name="Lindquist E."/>
            <person name="Barry K."/>
            <person name="Schmutz J."/>
            <person name="Baker S.E."/>
            <person name="Ciuffetti L.M."/>
            <person name="Grigoriev I.V."/>
            <person name="Zhong S."/>
            <person name="Turgeon B.G."/>
        </authorList>
    </citation>
    <scope>NUCLEOTIDE SEQUENCE [LARGE SCALE GENOMIC DNA]</scope>
    <source>
        <strain evidence="2 3">FI3</strain>
    </source>
</reference>
<dbReference type="PANTHER" id="PTHR38116">
    <property type="entry name" value="CHROMOSOME 7, WHOLE GENOME SHOTGUN SEQUENCE"/>
    <property type="match status" value="1"/>
</dbReference>
<dbReference type="AlphaFoldDB" id="W7EQL7"/>
<dbReference type="RefSeq" id="XP_014557911.1">
    <property type="nucleotide sequence ID" value="XM_014702425.1"/>
</dbReference>
<dbReference type="Pfam" id="PF11905">
    <property type="entry name" value="DUF3425"/>
    <property type="match status" value="1"/>
</dbReference>
<dbReference type="HOGENOM" id="CLU_033726_4_1_1"/>
<organism evidence="2 3">
    <name type="scientific">Bipolaris victoriae (strain FI3)</name>
    <name type="common">Victoria blight of oats agent</name>
    <name type="synonym">Cochliobolus victoriae</name>
    <dbReference type="NCBI Taxonomy" id="930091"/>
    <lineage>
        <taxon>Eukaryota</taxon>
        <taxon>Fungi</taxon>
        <taxon>Dikarya</taxon>
        <taxon>Ascomycota</taxon>
        <taxon>Pezizomycotina</taxon>
        <taxon>Dothideomycetes</taxon>
        <taxon>Pleosporomycetidae</taxon>
        <taxon>Pleosporales</taxon>
        <taxon>Pleosporineae</taxon>
        <taxon>Pleosporaceae</taxon>
        <taxon>Bipolaris</taxon>
    </lineage>
</organism>
<evidence type="ECO:0000313" key="3">
    <source>
        <dbReference type="Proteomes" id="UP000054337"/>
    </source>
</evidence>
<keyword evidence="3" id="KW-1185">Reference proteome</keyword>
<dbReference type="EMBL" id="KI968721">
    <property type="protein sequence ID" value="EUN28370.1"/>
    <property type="molecule type" value="Genomic_DNA"/>
</dbReference>
<dbReference type="PANTHER" id="PTHR38116:SF5">
    <property type="entry name" value="BZIP DOMAIN-CONTAINING PROTEIN"/>
    <property type="match status" value="1"/>
</dbReference>
<evidence type="ECO:0008006" key="4">
    <source>
        <dbReference type="Google" id="ProtNLM"/>
    </source>
</evidence>
<sequence length="294" mass="33225">MDNTTEAVSAPKKRRITANRRQQGREAQRRYREKQRASQANGDGAKVAANTSGGTGELVGFPAYFDNDNMLEQTFALSDNLQSSMWGTVAGSSLLPTVLEPDALVAQSVLPNSQVANAVSQHATNSTLQIPLDSYIHVPRYSFYAAGAANAAVLGISFARLQEHKCGDDRMLSPWTDHTSHVNLYELTCAPDLIAGECQRKYDHDLYIDCLPFKDFRENLLALRSLEPKIFDENDFIQDLDVRDAFRCWGPTPWEDRSWEVQPWFLQKWWMIVGGENGEMATSSRWWRRFRGEG</sequence>
<dbReference type="InterPro" id="IPR021833">
    <property type="entry name" value="DUF3425"/>
</dbReference>
<feature type="compositionally biased region" description="Basic and acidic residues" evidence="1">
    <location>
        <begin position="23"/>
        <end position="36"/>
    </location>
</feature>
<dbReference type="GeneID" id="26251572"/>
<accession>W7EQL7</accession>
<dbReference type="Proteomes" id="UP000054337">
    <property type="component" value="Unassembled WGS sequence"/>
</dbReference>
<evidence type="ECO:0000313" key="2">
    <source>
        <dbReference type="EMBL" id="EUN28370.1"/>
    </source>
</evidence>